<evidence type="ECO:0000256" key="1">
    <source>
        <dbReference type="ARBA" id="ARBA00023125"/>
    </source>
</evidence>
<dbReference type="PROSITE" id="PS50937">
    <property type="entry name" value="HTH_MERR_2"/>
    <property type="match status" value="1"/>
</dbReference>
<dbReference type="PANTHER" id="PTHR30204">
    <property type="entry name" value="REDOX-CYCLING DRUG-SENSING TRANSCRIPTIONAL ACTIVATOR SOXR"/>
    <property type="match status" value="1"/>
</dbReference>
<dbReference type="EMBL" id="BAAAHC010000015">
    <property type="protein sequence ID" value="GAA0531601.1"/>
    <property type="molecule type" value="Genomic_DNA"/>
</dbReference>
<dbReference type="Proteomes" id="UP001500220">
    <property type="component" value="Unassembled WGS sequence"/>
</dbReference>
<evidence type="ECO:0000313" key="6">
    <source>
        <dbReference type="Proteomes" id="UP001500220"/>
    </source>
</evidence>
<keyword evidence="6" id="KW-1185">Reference proteome</keyword>
<reference evidence="4" key="3">
    <citation type="submission" date="2020-09" db="EMBL/GenBank/DDBJ databases">
        <authorList>
            <person name="Sun Q."/>
            <person name="Zhou Y."/>
        </authorList>
    </citation>
    <scope>NUCLEOTIDE SEQUENCE</scope>
    <source>
        <strain evidence="4">CGMCC 4.7206</strain>
    </source>
</reference>
<evidence type="ECO:0000313" key="5">
    <source>
        <dbReference type="Proteomes" id="UP000597989"/>
    </source>
</evidence>
<dbReference type="Pfam" id="PF13411">
    <property type="entry name" value="MerR_1"/>
    <property type="match status" value="1"/>
</dbReference>
<reference evidence="3" key="4">
    <citation type="submission" date="2023-12" db="EMBL/GenBank/DDBJ databases">
        <authorList>
            <person name="Sun Q."/>
            <person name="Inoue M."/>
        </authorList>
    </citation>
    <scope>NUCLEOTIDE SEQUENCE</scope>
    <source>
        <strain evidence="3">JCM 10664</strain>
    </source>
</reference>
<dbReference type="PANTHER" id="PTHR30204:SF93">
    <property type="entry name" value="HTH MERR-TYPE DOMAIN-CONTAINING PROTEIN"/>
    <property type="match status" value="1"/>
</dbReference>
<dbReference type="InterPro" id="IPR009061">
    <property type="entry name" value="DNA-bd_dom_put_sf"/>
</dbReference>
<dbReference type="EMBL" id="BMMT01000004">
    <property type="protein sequence ID" value="GGI79519.1"/>
    <property type="molecule type" value="Genomic_DNA"/>
</dbReference>
<organism evidence="4 5">
    <name type="scientific">Saccharopolyspora thermophila</name>
    <dbReference type="NCBI Taxonomy" id="89367"/>
    <lineage>
        <taxon>Bacteria</taxon>
        <taxon>Bacillati</taxon>
        <taxon>Actinomycetota</taxon>
        <taxon>Actinomycetes</taxon>
        <taxon>Pseudonocardiales</taxon>
        <taxon>Pseudonocardiaceae</taxon>
        <taxon>Saccharopolyspora</taxon>
    </lineage>
</organism>
<evidence type="ECO:0000259" key="2">
    <source>
        <dbReference type="PROSITE" id="PS50937"/>
    </source>
</evidence>
<gene>
    <name evidence="3" type="ORF">GCM10009545_37530</name>
    <name evidence="4" type="ORF">GCM10011581_15920</name>
</gene>
<name>A0A917JNX3_9PSEU</name>
<dbReference type="AlphaFoldDB" id="A0A917JNX3"/>
<keyword evidence="1" id="KW-0238">DNA-binding</keyword>
<proteinExistence type="predicted"/>
<sequence length="138" mass="15330">MSIGDLAGRFGLATHVLRHWESVGLLSPERVAGRRRYGPDDLYRVAIILRAKEAGLGLDAIREMFATKDPIARRGVMRQHRDDLRRRIDALRASLELVECALECEHVDVATCPHFRAVLDARIEDAARTATHPGPGGI</sequence>
<evidence type="ECO:0000313" key="3">
    <source>
        <dbReference type="EMBL" id="GAA0531601.1"/>
    </source>
</evidence>
<dbReference type="RefSeq" id="WP_188986651.1">
    <property type="nucleotide sequence ID" value="NZ_BAAAHC010000015.1"/>
</dbReference>
<dbReference type="Proteomes" id="UP000597989">
    <property type="component" value="Unassembled WGS sequence"/>
</dbReference>
<dbReference type="InterPro" id="IPR047057">
    <property type="entry name" value="MerR_fam"/>
</dbReference>
<comment type="caution">
    <text evidence="4">The sequence shown here is derived from an EMBL/GenBank/DDBJ whole genome shotgun (WGS) entry which is preliminary data.</text>
</comment>
<reference evidence="3 6" key="2">
    <citation type="journal article" date="2019" name="Int. J. Syst. Evol. Microbiol.">
        <title>The Global Catalogue of Microorganisms (GCM) 10K type strain sequencing project: providing services to taxonomists for standard genome sequencing and annotation.</title>
        <authorList>
            <consortium name="The Broad Institute Genomics Platform"/>
            <consortium name="The Broad Institute Genome Sequencing Center for Infectious Disease"/>
            <person name="Wu L."/>
            <person name="Ma J."/>
        </authorList>
    </citation>
    <scope>NUCLEOTIDE SEQUENCE [LARGE SCALE GENOMIC DNA]</scope>
    <source>
        <strain evidence="3 6">JCM 10664</strain>
    </source>
</reference>
<accession>A0A917JNX3</accession>
<reference evidence="4 5" key="1">
    <citation type="journal article" date="2014" name="Int. J. Syst. Evol. Microbiol.">
        <title>Complete genome sequence of Corynebacterium casei LMG S-19264T (=DSM 44701T), isolated from a smear-ripened cheese.</title>
        <authorList>
            <consortium name="US DOE Joint Genome Institute (JGI-PGF)"/>
            <person name="Walter F."/>
            <person name="Albersmeier A."/>
            <person name="Kalinowski J."/>
            <person name="Ruckert C."/>
        </authorList>
    </citation>
    <scope>NUCLEOTIDE SEQUENCE [LARGE SCALE GENOMIC DNA]</scope>
    <source>
        <strain evidence="4 5">CGMCC 4.7206</strain>
    </source>
</reference>
<protein>
    <submittedName>
        <fullName evidence="3">MerR family transcriptional regulator</fullName>
    </submittedName>
</protein>
<dbReference type="GO" id="GO:0003700">
    <property type="term" value="F:DNA-binding transcription factor activity"/>
    <property type="evidence" value="ECO:0007669"/>
    <property type="project" value="InterPro"/>
</dbReference>
<dbReference type="Gene3D" id="1.10.1660.10">
    <property type="match status" value="1"/>
</dbReference>
<dbReference type="CDD" id="cd00592">
    <property type="entry name" value="HTH_MerR-like"/>
    <property type="match status" value="1"/>
</dbReference>
<evidence type="ECO:0000313" key="4">
    <source>
        <dbReference type="EMBL" id="GGI79519.1"/>
    </source>
</evidence>
<feature type="domain" description="HTH merR-type" evidence="2">
    <location>
        <begin position="1"/>
        <end position="67"/>
    </location>
</feature>
<dbReference type="SUPFAM" id="SSF46955">
    <property type="entry name" value="Putative DNA-binding domain"/>
    <property type="match status" value="1"/>
</dbReference>
<dbReference type="SMART" id="SM00422">
    <property type="entry name" value="HTH_MERR"/>
    <property type="match status" value="1"/>
</dbReference>
<dbReference type="InterPro" id="IPR000551">
    <property type="entry name" value="MerR-type_HTH_dom"/>
</dbReference>
<dbReference type="GO" id="GO:0003677">
    <property type="term" value="F:DNA binding"/>
    <property type="evidence" value="ECO:0007669"/>
    <property type="project" value="UniProtKB-KW"/>
</dbReference>